<gene>
    <name evidence="1" type="ORF">S01H4_65048</name>
</gene>
<accession>X1DMY4</accession>
<feature type="non-terminal residue" evidence="1">
    <location>
        <position position="114"/>
    </location>
</feature>
<dbReference type="AlphaFoldDB" id="X1DMY4"/>
<organism evidence="1">
    <name type="scientific">marine sediment metagenome</name>
    <dbReference type="NCBI Taxonomy" id="412755"/>
    <lineage>
        <taxon>unclassified sequences</taxon>
        <taxon>metagenomes</taxon>
        <taxon>ecological metagenomes</taxon>
    </lineage>
</organism>
<proteinExistence type="predicted"/>
<reference evidence="1" key="1">
    <citation type="journal article" date="2014" name="Front. Microbiol.">
        <title>High frequency of phylogenetically diverse reductive dehalogenase-homologous genes in deep subseafloor sedimentary metagenomes.</title>
        <authorList>
            <person name="Kawai M."/>
            <person name="Futagami T."/>
            <person name="Toyoda A."/>
            <person name="Takaki Y."/>
            <person name="Nishi S."/>
            <person name="Hori S."/>
            <person name="Arai W."/>
            <person name="Tsubouchi T."/>
            <person name="Morono Y."/>
            <person name="Uchiyama I."/>
            <person name="Ito T."/>
            <person name="Fujiyama A."/>
            <person name="Inagaki F."/>
            <person name="Takami H."/>
        </authorList>
    </citation>
    <scope>NUCLEOTIDE SEQUENCE</scope>
    <source>
        <strain evidence="1">Expedition CK06-06</strain>
    </source>
</reference>
<feature type="non-terminal residue" evidence="1">
    <location>
        <position position="1"/>
    </location>
</feature>
<protein>
    <submittedName>
        <fullName evidence="1">Uncharacterized protein</fullName>
    </submittedName>
</protein>
<sequence>QAVAFYARKTHTAFEPNIETTFNDTIEDDRNYFFLDKDNSLYLYYNKGGRPSDVTVNSVEIFDYMGQSVTSLSGGSIEKIRLGVHRISLNIDSDTYPDAVLFTDKWNYTLNGKN</sequence>
<name>X1DMY4_9ZZZZ</name>
<comment type="caution">
    <text evidence="1">The sequence shown here is derived from an EMBL/GenBank/DDBJ whole genome shotgun (WGS) entry which is preliminary data.</text>
</comment>
<evidence type="ECO:0000313" key="1">
    <source>
        <dbReference type="EMBL" id="GAH22326.1"/>
    </source>
</evidence>
<dbReference type="EMBL" id="BART01039661">
    <property type="protein sequence ID" value="GAH22326.1"/>
    <property type="molecule type" value="Genomic_DNA"/>
</dbReference>